<evidence type="ECO:0000313" key="3">
    <source>
        <dbReference type="Proteomes" id="UP001596022"/>
    </source>
</evidence>
<feature type="region of interest" description="Disordered" evidence="1">
    <location>
        <begin position="1"/>
        <end position="25"/>
    </location>
</feature>
<dbReference type="Proteomes" id="UP001596022">
    <property type="component" value="Unassembled WGS sequence"/>
</dbReference>
<protein>
    <recommendedName>
        <fullName evidence="4">YfhD-like protein</fullName>
    </recommendedName>
</protein>
<evidence type="ECO:0000313" key="2">
    <source>
        <dbReference type="EMBL" id="MFC4619281.1"/>
    </source>
</evidence>
<reference evidence="3" key="1">
    <citation type="journal article" date="2019" name="Int. J. Syst. Evol. Microbiol.">
        <title>The Global Catalogue of Microorganisms (GCM) 10K type strain sequencing project: providing services to taxonomists for standard genome sequencing and annotation.</title>
        <authorList>
            <consortium name="The Broad Institute Genomics Platform"/>
            <consortium name="The Broad Institute Genome Sequencing Center for Infectious Disease"/>
            <person name="Wu L."/>
            <person name="Ma J."/>
        </authorList>
    </citation>
    <scope>NUCLEOTIDE SEQUENCE [LARGE SCALE GENOMIC DNA]</scope>
    <source>
        <strain evidence="3">CGMCC 1.16306</strain>
    </source>
</reference>
<dbReference type="RefSeq" id="WP_376846380.1">
    <property type="nucleotide sequence ID" value="NZ_JBHSFW010000007.1"/>
</dbReference>
<evidence type="ECO:0008006" key="4">
    <source>
        <dbReference type="Google" id="ProtNLM"/>
    </source>
</evidence>
<accession>A0ABV9GPR2</accession>
<comment type="caution">
    <text evidence="2">The sequence shown here is derived from an EMBL/GenBank/DDBJ whole genome shotgun (WGS) entry which is preliminary data.</text>
</comment>
<sequence>MAKSKKRREAETPEQLPIAKAEDIHYTVPLDEEDWEARKRMEAADHRADK</sequence>
<evidence type="ECO:0000256" key="1">
    <source>
        <dbReference type="SAM" id="MobiDB-lite"/>
    </source>
</evidence>
<keyword evidence="3" id="KW-1185">Reference proteome</keyword>
<gene>
    <name evidence="2" type="ORF">ACFO4N_11205</name>
</gene>
<name>A0ABV9GPR2_9BACL</name>
<proteinExistence type="predicted"/>
<dbReference type="EMBL" id="JBHSFW010000007">
    <property type="protein sequence ID" value="MFC4619281.1"/>
    <property type="molecule type" value="Genomic_DNA"/>
</dbReference>
<organism evidence="2 3">
    <name type="scientific">Camelliibacillus cellulosilyticus</name>
    <dbReference type="NCBI Taxonomy" id="2174486"/>
    <lineage>
        <taxon>Bacteria</taxon>
        <taxon>Bacillati</taxon>
        <taxon>Bacillota</taxon>
        <taxon>Bacilli</taxon>
        <taxon>Bacillales</taxon>
        <taxon>Sporolactobacillaceae</taxon>
        <taxon>Camelliibacillus</taxon>
    </lineage>
</organism>